<proteinExistence type="inferred from homology"/>
<comment type="similarity">
    <text evidence="1">Belongs to the bacterial sugar transferase family.</text>
</comment>
<dbReference type="RefSeq" id="WP_262309856.1">
    <property type="nucleotide sequence ID" value="NZ_CP106679.1"/>
</dbReference>
<accession>A0ABY6CPI0</accession>
<protein>
    <submittedName>
        <fullName evidence="4">Sugar transferase</fullName>
    </submittedName>
</protein>
<evidence type="ECO:0000259" key="3">
    <source>
        <dbReference type="Pfam" id="PF02397"/>
    </source>
</evidence>
<feature type="transmembrane region" description="Helical" evidence="2">
    <location>
        <begin position="181"/>
        <end position="202"/>
    </location>
</feature>
<keyword evidence="2" id="KW-0812">Transmembrane</keyword>
<gene>
    <name evidence="4" type="ORF">N6H18_00330</name>
</gene>
<keyword evidence="2" id="KW-1133">Transmembrane helix</keyword>
<dbReference type="InterPro" id="IPR011006">
    <property type="entry name" value="CheY-like_superfamily"/>
</dbReference>
<dbReference type="Gene3D" id="3.40.50.2300">
    <property type="match status" value="1"/>
</dbReference>
<evidence type="ECO:0000313" key="4">
    <source>
        <dbReference type="EMBL" id="UXP32421.1"/>
    </source>
</evidence>
<name>A0ABY6CPI0_9BACT</name>
<dbReference type="EMBL" id="CP106679">
    <property type="protein sequence ID" value="UXP32421.1"/>
    <property type="molecule type" value="Genomic_DNA"/>
</dbReference>
<dbReference type="InterPro" id="IPR003362">
    <property type="entry name" value="Bact_transf"/>
</dbReference>
<dbReference type="PANTHER" id="PTHR30576">
    <property type="entry name" value="COLANIC BIOSYNTHESIS UDP-GLUCOSE LIPID CARRIER TRANSFERASE"/>
    <property type="match status" value="1"/>
</dbReference>
<dbReference type="GO" id="GO:0016740">
    <property type="term" value="F:transferase activity"/>
    <property type="evidence" value="ECO:0007669"/>
    <property type="project" value="UniProtKB-KW"/>
</dbReference>
<dbReference type="SUPFAM" id="SSF52172">
    <property type="entry name" value="CheY-like"/>
    <property type="match status" value="1"/>
</dbReference>
<sequence length="374" mass="43017">MSDFISTEVLDAKSDDQIVTVNIQEDLNQPIIVYLGSELLSNIQNILDSKYQLIDGQNIEKFISLLKDWSRHFHTLPEVILIHDSLLADLSKIKFDEVKKKSGFKTVPVIVFSNQLNKKVKQQAWSIGADEYFHEPIKFKSLIPRIKFYKRLKAAGFSRQDAILKKDKVYKMYFLKRSFDIAVAGTALLLFSPILILVAIAIKLESKGPIFYVSRRAGTNYKVFNFYKFRSMQVDADTQLEKLKETSNQYQDGNQFVKIKNDPRVTRIGDFLRNSSLDEIPQLFNVLKGDMSIVGNRPLPLYEAKLLTTDNHAERFLGPAGITGLWQTMKRGKAEMSAEERIMLDRIYVRKNSLLFDFKLMLMTIPALIQSEKV</sequence>
<feature type="domain" description="Bacterial sugar transferase" evidence="3">
    <location>
        <begin position="176"/>
        <end position="369"/>
    </location>
</feature>
<evidence type="ECO:0000313" key="5">
    <source>
        <dbReference type="Proteomes" id="UP001065174"/>
    </source>
</evidence>
<evidence type="ECO:0000256" key="1">
    <source>
        <dbReference type="ARBA" id="ARBA00006464"/>
    </source>
</evidence>
<dbReference type="Proteomes" id="UP001065174">
    <property type="component" value="Chromosome"/>
</dbReference>
<evidence type="ECO:0000256" key="2">
    <source>
        <dbReference type="SAM" id="Phobius"/>
    </source>
</evidence>
<keyword evidence="5" id="KW-1185">Reference proteome</keyword>
<keyword evidence="4" id="KW-0808">Transferase</keyword>
<reference evidence="4" key="1">
    <citation type="submission" date="2022-09" db="EMBL/GenBank/DDBJ databases">
        <title>Comparative genomics and taxonomic characterization of three novel marine species of genus Reichenbachiella exhibiting antioxidant and polysaccharide degradation activities.</title>
        <authorList>
            <person name="Muhammad N."/>
            <person name="Lee Y.-J."/>
            <person name="Ko J."/>
            <person name="Kim S.-G."/>
        </authorList>
    </citation>
    <scope>NUCLEOTIDE SEQUENCE</scope>
    <source>
        <strain evidence="4">BKB1-1</strain>
    </source>
</reference>
<dbReference type="Pfam" id="PF02397">
    <property type="entry name" value="Bac_transf"/>
    <property type="match status" value="1"/>
</dbReference>
<keyword evidence="2" id="KW-0472">Membrane</keyword>
<dbReference type="PANTHER" id="PTHR30576:SF0">
    <property type="entry name" value="UNDECAPRENYL-PHOSPHATE N-ACETYLGALACTOSAMINYL 1-PHOSPHATE TRANSFERASE-RELATED"/>
    <property type="match status" value="1"/>
</dbReference>
<organism evidence="4 5">
    <name type="scientific">Reichenbachiella agarivorans</name>
    <dbReference type="NCBI Taxonomy" id="2979464"/>
    <lineage>
        <taxon>Bacteria</taxon>
        <taxon>Pseudomonadati</taxon>
        <taxon>Bacteroidota</taxon>
        <taxon>Cytophagia</taxon>
        <taxon>Cytophagales</taxon>
        <taxon>Reichenbachiellaceae</taxon>
        <taxon>Reichenbachiella</taxon>
    </lineage>
</organism>